<sequence length="835" mass="93268">MSHETNLLMSSFILLLLLQFCTARDTITTIQSLKDGQSLVSGNGTFALGFFSPGKSTNRYLGVWYNNVSEQTVVWVANRNKPINDTSGVLSFDNTGNLVIHGPDKKVLVWSSNVSASGNVFSAQLLNSGNLVVFQGDSKGPVVWQSFDYPTDTLLPLMKLGVDRRTGLNRFLTSWKSRDDPGIGEYSFKMDLTGYPEFFLYKGLVRLWRTGPWNAVRGRWIPEMAPKVILNVSYVDNQNEVSLSYVMHDASIISRMIVTESGTIDRLLWQGDQQQWIGYWSIPKDQCDYYNHCGANGNCDSSVNFTEFECTCLPGFEPKLARDWFLRDGSSGCKRKRRGGTCQNQEGFIKMAHAKLPDTSTAFVNKIIGLKECETECLKNCSCQGYSSAEISLGGIESGCVTWHGDLMDTRELSSAGQDLYIRVDAVELAQYLKSQQSHAKKGMVVAIVVSSIAALFFVICLLSWLVMRKRKAKRRQNNLLFSPNSSTSFKAAQTGDQFDESRTNAELPLFDLTTIVAATDNFSFSNKLGQGGFGIGQLRNGQEIAVKRLAKNSGQGVKEFKNEATLIAKLQHRNLVRLLGCCIQQDEKMLIYEYLPNKGLDSFIFDKAKGSSLEWRKRFEIILGITRGMVYLHQDSRLRIIHRDLKASNVLLDASMNPKISDFGMAKIFGVDQIEANTNRVVGTYGYMSPEYAMEGLFSIKSDVFSFGVLLLEIISGRKNNSYNQDNFVNLIGHVWNLWGEEKALDIVDSSLAESCSSQEVLRCIHIGLLCVQEFTIDRPTMSDIAFMLCNETTLPLPKQPAFIFNRPGGPYWSLASGRAPSINDLTLTTIQAR</sequence>
<dbReference type="EMBL" id="SDRB02000509">
    <property type="protein sequence ID" value="THG23100.1"/>
    <property type="molecule type" value="Genomic_DNA"/>
</dbReference>
<dbReference type="PIRSF" id="PIRSF000641">
    <property type="entry name" value="SRK"/>
    <property type="match status" value="1"/>
</dbReference>
<dbReference type="InterPro" id="IPR000742">
    <property type="entry name" value="EGF"/>
</dbReference>
<dbReference type="EC" id="2.7.11.1" evidence="13"/>
<evidence type="ECO:0000259" key="17">
    <source>
        <dbReference type="PROSITE" id="PS50011"/>
    </source>
</evidence>
<keyword evidence="3 13" id="KW-0723">Serine/threonine-protein kinase</keyword>
<keyword evidence="8 13" id="KW-0067">ATP-binding</keyword>
<dbReference type="GO" id="GO:0005524">
    <property type="term" value="F:ATP binding"/>
    <property type="evidence" value="ECO:0007669"/>
    <property type="project" value="UniProtKB-KW"/>
</dbReference>
<dbReference type="InterPro" id="IPR000858">
    <property type="entry name" value="S_locus_glycoprot_dom"/>
</dbReference>
<dbReference type="AlphaFoldDB" id="A0A4S4F0Z8"/>
<name>A0A4S4F0Z8_CAMSN</name>
<comment type="catalytic activity">
    <reaction evidence="12 13">
        <text>L-seryl-[protein] + ATP = O-phospho-L-seryl-[protein] + ADP + H(+)</text>
        <dbReference type="Rhea" id="RHEA:17989"/>
        <dbReference type="Rhea" id="RHEA-COMP:9863"/>
        <dbReference type="Rhea" id="RHEA-COMP:11604"/>
        <dbReference type="ChEBI" id="CHEBI:15378"/>
        <dbReference type="ChEBI" id="CHEBI:29999"/>
        <dbReference type="ChEBI" id="CHEBI:30616"/>
        <dbReference type="ChEBI" id="CHEBI:83421"/>
        <dbReference type="ChEBI" id="CHEBI:456216"/>
        <dbReference type="EC" id="2.7.11.1"/>
    </reaction>
</comment>
<proteinExistence type="inferred from homology"/>
<keyword evidence="22" id="KW-1185">Reference proteome</keyword>
<dbReference type="PROSITE" id="PS00108">
    <property type="entry name" value="PROTEIN_KINASE_ST"/>
    <property type="match status" value="1"/>
</dbReference>
<dbReference type="SUPFAM" id="SSF56112">
    <property type="entry name" value="Protein kinase-like (PK-like)"/>
    <property type="match status" value="1"/>
</dbReference>
<keyword evidence="2" id="KW-1003">Cell membrane</keyword>
<keyword evidence="15" id="KW-1133">Transmembrane helix</keyword>
<dbReference type="Pfam" id="PF08276">
    <property type="entry name" value="PAN_2"/>
    <property type="match status" value="1"/>
</dbReference>
<keyword evidence="4 13" id="KW-0808">Transferase</keyword>
<feature type="domain" description="Apple" evidence="20">
    <location>
        <begin position="342"/>
        <end position="425"/>
    </location>
</feature>
<keyword evidence="7 13" id="KW-0418">Kinase</keyword>
<feature type="domain" description="Protein kinase" evidence="17">
    <location>
        <begin position="523"/>
        <end position="770"/>
    </location>
</feature>
<keyword evidence="10" id="KW-0325">Glycoprotein</keyword>
<dbReference type="InterPro" id="IPR024171">
    <property type="entry name" value="SRK-like_kinase"/>
</dbReference>
<evidence type="ECO:0000256" key="4">
    <source>
        <dbReference type="ARBA" id="ARBA00022679"/>
    </source>
</evidence>
<comment type="catalytic activity">
    <reaction evidence="11 13">
        <text>L-threonyl-[protein] + ATP = O-phospho-L-threonyl-[protein] + ADP + H(+)</text>
        <dbReference type="Rhea" id="RHEA:46608"/>
        <dbReference type="Rhea" id="RHEA-COMP:11060"/>
        <dbReference type="Rhea" id="RHEA-COMP:11605"/>
        <dbReference type="ChEBI" id="CHEBI:15378"/>
        <dbReference type="ChEBI" id="CHEBI:30013"/>
        <dbReference type="ChEBI" id="CHEBI:30616"/>
        <dbReference type="ChEBI" id="CHEBI:61977"/>
        <dbReference type="ChEBI" id="CHEBI:456216"/>
        <dbReference type="EC" id="2.7.11.1"/>
    </reaction>
</comment>
<dbReference type="SMART" id="SM00220">
    <property type="entry name" value="S_TKc"/>
    <property type="match status" value="1"/>
</dbReference>
<evidence type="ECO:0000256" key="14">
    <source>
        <dbReference type="PROSITE-ProRule" id="PRU00076"/>
    </source>
</evidence>
<evidence type="ECO:0000313" key="21">
    <source>
        <dbReference type="EMBL" id="THG23100.1"/>
    </source>
</evidence>
<dbReference type="GO" id="GO:0048544">
    <property type="term" value="P:recognition of pollen"/>
    <property type="evidence" value="ECO:0007669"/>
    <property type="project" value="InterPro"/>
</dbReference>
<dbReference type="SUPFAM" id="SSF51110">
    <property type="entry name" value="alpha-D-mannose-specific plant lectins"/>
    <property type="match status" value="1"/>
</dbReference>
<dbReference type="InterPro" id="IPR036426">
    <property type="entry name" value="Bulb-type_lectin_dom_sf"/>
</dbReference>
<dbReference type="InterPro" id="IPR000719">
    <property type="entry name" value="Prot_kinase_dom"/>
</dbReference>
<comment type="caution">
    <text evidence="21">The sequence shown here is derived from an EMBL/GenBank/DDBJ whole genome shotgun (WGS) entry which is preliminary data.</text>
</comment>
<dbReference type="GO" id="GO:0106310">
    <property type="term" value="F:protein serine kinase activity"/>
    <property type="evidence" value="ECO:0007669"/>
    <property type="project" value="RHEA"/>
</dbReference>
<evidence type="ECO:0000259" key="18">
    <source>
        <dbReference type="PROSITE" id="PS50026"/>
    </source>
</evidence>
<dbReference type="CDD" id="cd01098">
    <property type="entry name" value="PAN_AP_plant"/>
    <property type="match status" value="1"/>
</dbReference>
<dbReference type="Pfam" id="PF01453">
    <property type="entry name" value="B_lectin"/>
    <property type="match status" value="1"/>
</dbReference>
<keyword evidence="9 14" id="KW-1015">Disulfide bond</keyword>
<dbReference type="GO" id="GO:0004674">
    <property type="term" value="F:protein serine/threonine kinase activity"/>
    <property type="evidence" value="ECO:0007669"/>
    <property type="project" value="UniProtKB-KW"/>
</dbReference>
<evidence type="ECO:0000256" key="16">
    <source>
        <dbReference type="SAM" id="SignalP"/>
    </source>
</evidence>
<dbReference type="FunFam" id="2.90.10.10:FF:000005">
    <property type="entry name" value="G-type lectin S-receptor-like serine/threonine-protein kinase"/>
    <property type="match status" value="1"/>
</dbReference>
<comment type="subcellular location">
    <subcellularLocation>
        <location evidence="1">Cell membrane</location>
        <topology evidence="1">Single-pass type I membrane protein</topology>
    </subcellularLocation>
</comment>
<dbReference type="Gene3D" id="3.30.200.20">
    <property type="entry name" value="Phosphorylase Kinase, domain 1"/>
    <property type="match status" value="1"/>
</dbReference>
<evidence type="ECO:0000256" key="3">
    <source>
        <dbReference type="ARBA" id="ARBA00022527"/>
    </source>
</evidence>
<dbReference type="Gene3D" id="1.10.510.10">
    <property type="entry name" value="Transferase(Phosphotransferase) domain 1"/>
    <property type="match status" value="1"/>
</dbReference>
<evidence type="ECO:0000256" key="15">
    <source>
        <dbReference type="SAM" id="Phobius"/>
    </source>
</evidence>
<dbReference type="FunFam" id="1.10.510.10:FF:000060">
    <property type="entry name" value="G-type lectin S-receptor-like serine/threonine-protein kinase"/>
    <property type="match status" value="1"/>
</dbReference>
<dbReference type="Pfam" id="PF07714">
    <property type="entry name" value="PK_Tyr_Ser-Thr"/>
    <property type="match status" value="1"/>
</dbReference>
<feature type="domain" description="Bulb-type lectin" evidence="19">
    <location>
        <begin position="24"/>
        <end position="146"/>
    </location>
</feature>
<dbReference type="InterPro" id="IPR008271">
    <property type="entry name" value="Ser/Thr_kinase_AS"/>
</dbReference>
<evidence type="ECO:0000259" key="20">
    <source>
        <dbReference type="PROSITE" id="PS50948"/>
    </source>
</evidence>
<dbReference type="InterPro" id="IPR011009">
    <property type="entry name" value="Kinase-like_dom_sf"/>
</dbReference>
<feature type="chain" id="PRO_5020499617" description="Receptor-like serine/threonine-protein kinase" evidence="16">
    <location>
        <begin position="24"/>
        <end position="835"/>
    </location>
</feature>
<evidence type="ECO:0000256" key="13">
    <source>
        <dbReference type="PIRNR" id="PIRNR000641"/>
    </source>
</evidence>
<feature type="disulfide bond" evidence="14">
    <location>
        <begin position="293"/>
        <end position="310"/>
    </location>
</feature>
<dbReference type="CDD" id="cd00054">
    <property type="entry name" value="EGF_CA"/>
    <property type="match status" value="1"/>
</dbReference>
<comment type="caution">
    <text evidence="14">Lacks conserved residue(s) required for the propagation of feature annotation.</text>
</comment>
<keyword evidence="14" id="KW-0245">EGF-like domain</keyword>
<evidence type="ECO:0000256" key="8">
    <source>
        <dbReference type="ARBA" id="ARBA00022840"/>
    </source>
</evidence>
<dbReference type="PANTHER" id="PTHR27002">
    <property type="entry name" value="RECEPTOR-LIKE SERINE/THREONINE-PROTEIN KINASE SD1-8"/>
    <property type="match status" value="1"/>
</dbReference>
<evidence type="ECO:0000256" key="7">
    <source>
        <dbReference type="ARBA" id="ARBA00022777"/>
    </source>
</evidence>
<dbReference type="InterPro" id="IPR003609">
    <property type="entry name" value="Pan_app"/>
</dbReference>
<protein>
    <recommendedName>
        <fullName evidence="13">Receptor-like serine/threonine-protein kinase</fullName>
        <ecNumber evidence="13">2.7.11.1</ecNumber>
    </recommendedName>
</protein>
<dbReference type="SMART" id="SM00473">
    <property type="entry name" value="PAN_AP"/>
    <property type="match status" value="1"/>
</dbReference>
<dbReference type="Gene3D" id="2.90.10.10">
    <property type="entry name" value="Bulb-type lectin domain"/>
    <property type="match status" value="1"/>
</dbReference>
<evidence type="ECO:0000256" key="9">
    <source>
        <dbReference type="ARBA" id="ARBA00023157"/>
    </source>
</evidence>
<feature type="transmembrane region" description="Helical" evidence="15">
    <location>
        <begin position="444"/>
        <end position="467"/>
    </location>
</feature>
<organism evidence="21 22">
    <name type="scientific">Camellia sinensis var. sinensis</name>
    <name type="common">China tea</name>
    <dbReference type="NCBI Taxonomy" id="542762"/>
    <lineage>
        <taxon>Eukaryota</taxon>
        <taxon>Viridiplantae</taxon>
        <taxon>Streptophyta</taxon>
        <taxon>Embryophyta</taxon>
        <taxon>Tracheophyta</taxon>
        <taxon>Spermatophyta</taxon>
        <taxon>Magnoliopsida</taxon>
        <taxon>eudicotyledons</taxon>
        <taxon>Gunneridae</taxon>
        <taxon>Pentapetalae</taxon>
        <taxon>asterids</taxon>
        <taxon>Ericales</taxon>
        <taxon>Theaceae</taxon>
        <taxon>Camellia</taxon>
    </lineage>
</organism>
<dbReference type="PROSITE" id="PS50927">
    <property type="entry name" value="BULB_LECTIN"/>
    <property type="match status" value="1"/>
</dbReference>
<dbReference type="PROSITE" id="PS50026">
    <property type="entry name" value="EGF_3"/>
    <property type="match status" value="1"/>
</dbReference>
<evidence type="ECO:0000256" key="2">
    <source>
        <dbReference type="ARBA" id="ARBA00022475"/>
    </source>
</evidence>
<evidence type="ECO:0000259" key="19">
    <source>
        <dbReference type="PROSITE" id="PS50927"/>
    </source>
</evidence>
<evidence type="ECO:0000256" key="1">
    <source>
        <dbReference type="ARBA" id="ARBA00004251"/>
    </source>
</evidence>
<dbReference type="SMART" id="SM00108">
    <property type="entry name" value="B_lectin"/>
    <property type="match status" value="1"/>
</dbReference>
<evidence type="ECO:0000256" key="5">
    <source>
        <dbReference type="ARBA" id="ARBA00022729"/>
    </source>
</evidence>
<accession>A0A4S4F0Z8</accession>
<dbReference type="Proteomes" id="UP000306102">
    <property type="component" value="Unassembled WGS sequence"/>
</dbReference>
<feature type="signal peptide" evidence="16">
    <location>
        <begin position="1"/>
        <end position="23"/>
    </location>
</feature>
<dbReference type="InterPro" id="IPR001245">
    <property type="entry name" value="Ser-Thr/Tyr_kinase_cat_dom"/>
</dbReference>
<keyword evidence="6 13" id="KW-0547">Nucleotide-binding</keyword>
<evidence type="ECO:0000256" key="12">
    <source>
        <dbReference type="ARBA" id="ARBA00048679"/>
    </source>
</evidence>
<comment type="similarity">
    <text evidence="13">Belongs to the protein kinase superfamily. Ser/Thr protein kinase family.</text>
</comment>
<keyword evidence="15" id="KW-0472">Membrane</keyword>
<dbReference type="InterPro" id="IPR001480">
    <property type="entry name" value="Bulb-type_lectin_dom"/>
</dbReference>
<dbReference type="FunFam" id="3.30.200.20:FF:000195">
    <property type="entry name" value="G-type lectin S-receptor-like serine/threonine-protein kinase"/>
    <property type="match status" value="1"/>
</dbReference>
<dbReference type="STRING" id="542762.A0A4S4F0Z8"/>
<evidence type="ECO:0000313" key="22">
    <source>
        <dbReference type="Proteomes" id="UP000306102"/>
    </source>
</evidence>
<dbReference type="GO" id="GO:0005886">
    <property type="term" value="C:plasma membrane"/>
    <property type="evidence" value="ECO:0007669"/>
    <property type="project" value="UniProtKB-SubCell"/>
</dbReference>
<keyword evidence="5 16" id="KW-0732">Signal</keyword>
<feature type="domain" description="EGF-like" evidence="18">
    <location>
        <begin position="283"/>
        <end position="322"/>
    </location>
</feature>
<dbReference type="CDD" id="cd00028">
    <property type="entry name" value="B_lectin"/>
    <property type="match status" value="1"/>
</dbReference>
<keyword evidence="15" id="KW-0812">Transmembrane</keyword>
<dbReference type="PANTHER" id="PTHR27002:SF1095">
    <property type="entry name" value="G-TYPE LECTIN S-RECEPTOR-LIKE SERINE_THREONINE-PROTEIN KINASE RKS1"/>
    <property type="match status" value="1"/>
</dbReference>
<dbReference type="PROSITE" id="PS50011">
    <property type="entry name" value="PROTEIN_KINASE_DOM"/>
    <property type="match status" value="1"/>
</dbReference>
<reference evidence="21 22" key="1">
    <citation type="journal article" date="2018" name="Proc. Natl. Acad. Sci. U.S.A.">
        <title>Draft genome sequence of Camellia sinensis var. sinensis provides insights into the evolution of the tea genome and tea quality.</title>
        <authorList>
            <person name="Wei C."/>
            <person name="Yang H."/>
            <person name="Wang S."/>
            <person name="Zhao J."/>
            <person name="Liu C."/>
            <person name="Gao L."/>
            <person name="Xia E."/>
            <person name="Lu Y."/>
            <person name="Tai Y."/>
            <person name="She G."/>
            <person name="Sun J."/>
            <person name="Cao H."/>
            <person name="Tong W."/>
            <person name="Gao Q."/>
            <person name="Li Y."/>
            <person name="Deng W."/>
            <person name="Jiang X."/>
            <person name="Wang W."/>
            <person name="Chen Q."/>
            <person name="Zhang S."/>
            <person name="Li H."/>
            <person name="Wu J."/>
            <person name="Wang P."/>
            <person name="Li P."/>
            <person name="Shi C."/>
            <person name="Zheng F."/>
            <person name="Jian J."/>
            <person name="Huang B."/>
            <person name="Shan D."/>
            <person name="Shi M."/>
            <person name="Fang C."/>
            <person name="Yue Y."/>
            <person name="Li F."/>
            <person name="Li D."/>
            <person name="Wei S."/>
            <person name="Han B."/>
            <person name="Jiang C."/>
            <person name="Yin Y."/>
            <person name="Xia T."/>
            <person name="Zhang Z."/>
            <person name="Bennetzen J.L."/>
            <person name="Zhao S."/>
            <person name="Wan X."/>
        </authorList>
    </citation>
    <scope>NUCLEOTIDE SEQUENCE [LARGE SCALE GENOMIC DNA]</scope>
    <source>
        <strain evidence="22">cv. Shuchazao</strain>
        <tissue evidence="21">Leaf</tissue>
    </source>
</reference>
<evidence type="ECO:0000256" key="10">
    <source>
        <dbReference type="ARBA" id="ARBA00023180"/>
    </source>
</evidence>
<dbReference type="PROSITE" id="PS50948">
    <property type="entry name" value="PAN"/>
    <property type="match status" value="1"/>
</dbReference>
<gene>
    <name evidence="21" type="ORF">TEA_013179</name>
</gene>
<evidence type="ECO:0000256" key="6">
    <source>
        <dbReference type="ARBA" id="ARBA00022741"/>
    </source>
</evidence>
<evidence type="ECO:0000256" key="11">
    <source>
        <dbReference type="ARBA" id="ARBA00047899"/>
    </source>
</evidence>
<dbReference type="Pfam" id="PF00954">
    <property type="entry name" value="S_locus_glycop"/>
    <property type="match status" value="1"/>
</dbReference>
<dbReference type="CDD" id="cd14066">
    <property type="entry name" value="STKc_IRAK"/>
    <property type="match status" value="1"/>
</dbReference>